<dbReference type="GeneID" id="90544935"/>
<keyword evidence="3" id="KW-1185">Reference proteome</keyword>
<dbReference type="PROSITE" id="PS00197">
    <property type="entry name" value="2FE2S_FER_1"/>
    <property type="match status" value="1"/>
</dbReference>
<proteinExistence type="predicted"/>
<dbReference type="PANTHER" id="PTHR43513:SF3">
    <property type="entry name" value="DIHYDROOROTATE DEHYDROGENASE B (NAD(+)), ELECTRON TRANSFER SUBUNIT-RELATED"/>
    <property type="match status" value="1"/>
</dbReference>
<dbReference type="InterPro" id="IPR050353">
    <property type="entry name" value="PyrK_electron_transfer"/>
</dbReference>
<accession>A0A1I2J183</accession>
<dbReference type="eggNOG" id="COG0543">
    <property type="taxonomic scope" value="Bacteria"/>
</dbReference>
<dbReference type="NCBIfam" id="NF004470">
    <property type="entry name" value="PRK05802.1"/>
    <property type="match status" value="1"/>
</dbReference>
<dbReference type="CDD" id="cd06192">
    <property type="entry name" value="DHOD_e_trans_like"/>
    <property type="match status" value="1"/>
</dbReference>
<reference evidence="1 4" key="2">
    <citation type="submission" date="2018-03" db="EMBL/GenBank/DDBJ databases">
        <title>The uncultured portion of the human microbiome is neutrally assembled.</title>
        <authorList>
            <person name="Jeraldo P."/>
            <person name="Boardman L."/>
            <person name="White B.A."/>
            <person name="Nelson H."/>
            <person name="Goldenfeld N."/>
            <person name="Chia N."/>
        </authorList>
    </citation>
    <scope>NUCLEOTIDE SEQUENCE [LARGE SCALE GENOMIC DNA]</scope>
    <source>
        <strain evidence="1">CIM:MAG 903</strain>
    </source>
</reference>
<dbReference type="OrthoDB" id="1704963at2"/>
<dbReference type="InterPro" id="IPR039261">
    <property type="entry name" value="FNR_nucleotide-bd"/>
</dbReference>
<dbReference type="InterPro" id="IPR006058">
    <property type="entry name" value="2Fe2S_fd_BS"/>
</dbReference>
<gene>
    <name evidence="1" type="ORF">DBY38_10080</name>
    <name evidence="2" type="ORF">SAMN04487885_10122</name>
</gene>
<reference evidence="2 3" key="1">
    <citation type="submission" date="2016-10" db="EMBL/GenBank/DDBJ databases">
        <authorList>
            <person name="de Groot N.N."/>
        </authorList>
    </citation>
    <scope>NUCLEOTIDE SEQUENCE [LARGE SCALE GENOMIC DNA]</scope>
    <source>
        <strain evidence="2 3">NLAE-zl-G419</strain>
    </source>
</reference>
<evidence type="ECO:0000313" key="4">
    <source>
        <dbReference type="Proteomes" id="UP000246114"/>
    </source>
</evidence>
<evidence type="ECO:0000313" key="1">
    <source>
        <dbReference type="EMBL" id="PWL52836.1"/>
    </source>
</evidence>
<organism evidence="2 3">
    <name type="scientific">Clostridium cadaveris</name>
    <dbReference type="NCBI Taxonomy" id="1529"/>
    <lineage>
        <taxon>Bacteria</taxon>
        <taxon>Bacillati</taxon>
        <taxon>Bacillota</taxon>
        <taxon>Clostridia</taxon>
        <taxon>Eubacteriales</taxon>
        <taxon>Clostridiaceae</taxon>
        <taxon>Clostridium</taxon>
    </lineage>
</organism>
<dbReference type="GO" id="GO:0051537">
    <property type="term" value="F:2 iron, 2 sulfur cluster binding"/>
    <property type="evidence" value="ECO:0007669"/>
    <property type="project" value="InterPro"/>
</dbReference>
<dbReference type="RefSeq" id="WP_027638244.1">
    <property type="nucleotide sequence ID" value="NZ_BAAACD010000029.1"/>
</dbReference>
<evidence type="ECO:0000313" key="3">
    <source>
        <dbReference type="Proteomes" id="UP000182135"/>
    </source>
</evidence>
<dbReference type="SUPFAM" id="SSF52343">
    <property type="entry name" value="Ferredoxin reductase-like, C-terminal NADP-linked domain"/>
    <property type="match status" value="1"/>
</dbReference>
<dbReference type="EMBL" id="FOOE01000001">
    <property type="protein sequence ID" value="SFF48492.1"/>
    <property type="molecule type" value="Genomic_DNA"/>
</dbReference>
<dbReference type="AlphaFoldDB" id="A0A1I2J183"/>
<evidence type="ECO:0000313" key="2">
    <source>
        <dbReference type="EMBL" id="SFF48492.1"/>
    </source>
</evidence>
<dbReference type="STRING" id="1529.SAMN04487885_10122"/>
<dbReference type="InterPro" id="IPR017938">
    <property type="entry name" value="Riboflavin_synthase-like_b-brl"/>
</dbReference>
<name>A0A1I2J183_9CLOT</name>
<protein>
    <submittedName>
        <fullName evidence="2">NAD(P)H-flavin reductase</fullName>
    </submittedName>
</protein>
<dbReference type="PANTHER" id="PTHR43513">
    <property type="entry name" value="DIHYDROOROTATE DEHYDROGENASE B (NAD(+)), ELECTRON TRANSFER SUBUNIT"/>
    <property type="match status" value="1"/>
</dbReference>
<dbReference type="EMBL" id="QAMZ01000045">
    <property type="protein sequence ID" value="PWL52836.1"/>
    <property type="molecule type" value="Genomic_DNA"/>
</dbReference>
<dbReference type="SUPFAM" id="SSF63380">
    <property type="entry name" value="Riboflavin synthase domain-like"/>
    <property type="match status" value="1"/>
</dbReference>
<dbReference type="Proteomes" id="UP000246114">
    <property type="component" value="Unassembled WGS sequence"/>
</dbReference>
<sequence>MIREVVDCIDVGSEFCPCNLAEMGECILCSQMQGKYLCDCLNWKGVCIYQEFLNNGMKAKEGRKRYSSKIVNYYNFNDEFVLVKLSVTHKLAVDLINPGGYVFLCPDSEKYFDIPISVMESDTENDILTVAVSIKGIKTKKLLELKTGDTLDIRGPYWNGIFGLKNIEKQKGTDCLILARGIGIAPSIPLIRKLSLNECNIDMVVDNGDFKEKLFKEYLGNYKMNVEEGILLENGELSAFCKKVIDKSINSGTKYIHISGADILTFKVIRYLDSLGKKEVLLSCCNNFKICCGEGICGACTAKDNKFKVKRYCKVQTEPRGIFEEGVII</sequence>
<dbReference type="Gene3D" id="2.40.30.10">
    <property type="entry name" value="Translation factors"/>
    <property type="match status" value="1"/>
</dbReference>
<dbReference type="Proteomes" id="UP000182135">
    <property type="component" value="Unassembled WGS sequence"/>
</dbReference>